<sequence>MLNYLKIILLHCLPQHGLSRLIYRLTRIEFKPFKSFLINLFIRIYGVDMSLALNTNPGDYRSFNAFFTRKLKKNARNWVIDGSFILSPVDGVVSQISYIDDDQLLQAKNKKYSIEQLLGGDITLARNFLNGSFATLYLAPHDYHRIHMPVTGRLIKSIYVPGDLFPVNAVSVENVNQLFAKNERFISIFETGLGLMAQIMVGAIFVGSMETVWLGEITPTKKRKLTIREYNNQSIKLNQADEFGHFNMGSTVILLFQKDKLLWLPDIKKNSLIEVGQLLGNAII</sequence>
<dbReference type="EMBL" id="UINC01041403">
    <property type="protein sequence ID" value="SVB42624.1"/>
    <property type="molecule type" value="Genomic_DNA"/>
</dbReference>
<evidence type="ECO:0000256" key="8">
    <source>
        <dbReference type="ARBA" id="ARBA00023136"/>
    </source>
</evidence>
<dbReference type="AlphaFoldDB" id="A0A382DXJ4"/>
<evidence type="ECO:0000256" key="11">
    <source>
        <dbReference type="ARBA" id="ARBA00023264"/>
    </source>
</evidence>
<evidence type="ECO:0000256" key="12">
    <source>
        <dbReference type="ARBA" id="ARBA00023317"/>
    </source>
</evidence>
<dbReference type="UniPathway" id="UPA00558"/>
<evidence type="ECO:0000256" key="5">
    <source>
        <dbReference type="ARBA" id="ARBA00022516"/>
    </source>
</evidence>
<keyword evidence="12" id="KW-0670">Pyruvate</keyword>
<evidence type="ECO:0000256" key="9">
    <source>
        <dbReference type="ARBA" id="ARBA00023209"/>
    </source>
</evidence>
<dbReference type="Pfam" id="PF02666">
    <property type="entry name" value="PS_Dcarbxylase"/>
    <property type="match status" value="1"/>
</dbReference>
<keyword evidence="8" id="KW-0472">Membrane</keyword>
<name>A0A382DXJ4_9ZZZZ</name>
<evidence type="ECO:0000256" key="7">
    <source>
        <dbReference type="ARBA" id="ARBA00023098"/>
    </source>
</evidence>
<dbReference type="PANTHER" id="PTHR10067:SF6">
    <property type="entry name" value="PHOSPHATIDYLSERINE DECARBOXYLASE PROENZYME, MITOCHONDRIAL"/>
    <property type="match status" value="1"/>
</dbReference>
<keyword evidence="6" id="KW-0210">Decarboxylase</keyword>
<evidence type="ECO:0000256" key="10">
    <source>
        <dbReference type="ARBA" id="ARBA00023239"/>
    </source>
</evidence>
<proteinExistence type="inferred from homology"/>
<dbReference type="InterPro" id="IPR033178">
    <property type="entry name" value="PSD_type1_pro"/>
</dbReference>
<evidence type="ECO:0000256" key="4">
    <source>
        <dbReference type="ARBA" id="ARBA00022475"/>
    </source>
</evidence>
<evidence type="ECO:0000256" key="6">
    <source>
        <dbReference type="ARBA" id="ARBA00022793"/>
    </source>
</evidence>
<reference evidence="14" key="1">
    <citation type="submission" date="2018-05" db="EMBL/GenBank/DDBJ databases">
        <authorList>
            <person name="Lanie J.A."/>
            <person name="Ng W.-L."/>
            <person name="Kazmierczak K.M."/>
            <person name="Andrzejewski T.M."/>
            <person name="Davidsen T.M."/>
            <person name="Wayne K.J."/>
            <person name="Tettelin H."/>
            <person name="Glass J.I."/>
            <person name="Rusch D."/>
            <person name="Podicherti R."/>
            <person name="Tsui H.-C.T."/>
            <person name="Winkler M.E."/>
        </authorList>
    </citation>
    <scope>NUCLEOTIDE SEQUENCE</scope>
</reference>
<keyword evidence="4" id="KW-1003">Cell membrane</keyword>
<keyword evidence="11" id="KW-1208">Phospholipid metabolism</keyword>
<keyword evidence="7" id="KW-0443">Lipid metabolism</keyword>
<dbReference type="EC" id="4.1.1.65" evidence="3"/>
<dbReference type="GO" id="GO:0004609">
    <property type="term" value="F:phosphatidylserine decarboxylase activity"/>
    <property type="evidence" value="ECO:0007669"/>
    <property type="project" value="UniProtKB-EC"/>
</dbReference>
<keyword evidence="9" id="KW-0594">Phospholipid biosynthesis</keyword>
<evidence type="ECO:0000313" key="14">
    <source>
        <dbReference type="EMBL" id="SVB42624.1"/>
    </source>
</evidence>
<evidence type="ECO:0000256" key="3">
    <source>
        <dbReference type="ARBA" id="ARBA00012243"/>
    </source>
</evidence>
<gene>
    <name evidence="14" type="ORF">METZ01_LOCUS195478</name>
</gene>
<dbReference type="PANTHER" id="PTHR10067">
    <property type="entry name" value="PHOSPHATIDYLSERINE DECARBOXYLASE"/>
    <property type="match status" value="1"/>
</dbReference>
<accession>A0A382DXJ4</accession>
<comment type="pathway">
    <text evidence="2">Lipid metabolism.</text>
</comment>
<keyword evidence="5" id="KW-0444">Lipid biosynthesis</keyword>
<dbReference type="InterPro" id="IPR033177">
    <property type="entry name" value="PSD-B"/>
</dbReference>
<keyword evidence="10" id="KW-0456">Lyase</keyword>
<dbReference type="GO" id="GO:0006646">
    <property type="term" value="P:phosphatidylethanolamine biosynthetic process"/>
    <property type="evidence" value="ECO:0007669"/>
    <property type="project" value="UniProtKB-UniPathway"/>
</dbReference>
<dbReference type="NCBIfam" id="TIGR00163">
    <property type="entry name" value="PS_decarb"/>
    <property type="match status" value="1"/>
</dbReference>
<evidence type="ECO:0000256" key="13">
    <source>
        <dbReference type="ARBA" id="ARBA00024326"/>
    </source>
</evidence>
<evidence type="ECO:0000256" key="2">
    <source>
        <dbReference type="ARBA" id="ARBA00005189"/>
    </source>
</evidence>
<organism evidence="14">
    <name type="scientific">marine metagenome</name>
    <dbReference type="NCBI Taxonomy" id="408172"/>
    <lineage>
        <taxon>unclassified sequences</taxon>
        <taxon>metagenomes</taxon>
        <taxon>ecological metagenomes</taxon>
    </lineage>
</organism>
<dbReference type="HAMAP" id="MF_00662">
    <property type="entry name" value="PS_decarb_PSD_B_type1"/>
    <property type="match status" value="1"/>
</dbReference>
<dbReference type="InterPro" id="IPR003817">
    <property type="entry name" value="PS_Dcarbxylase"/>
</dbReference>
<evidence type="ECO:0000256" key="1">
    <source>
        <dbReference type="ARBA" id="ARBA00001928"/>
    </source>
</evidence>
<protein>
    <recommendedName>
        <fullName evidence="3">phosphatidylserine decarboxylase</fullName>
        <ecNumber evidence="3">4.1.1.65</ecNumber>
    </recommendedName>
</protein>
<comment type="cofactor">
    <cofactor evidence="1">
        <name>pyruvate</name>
        <dbReference type="ChEBI" id="CHEBI:15361"/>
    </cofactor>
</comment>
<comment type="pathway">
    <text evidence="13">Phospholipid metabolism; phosphatidylethanolamine biosynthesis.</text>
</comment>